<feature type="transmembrane region" description="Helical" evidence="9">
    <location>
        <begin position="195"/>
        <end position="214"/>
    </location>
</feature>
<comment type="similarity">
    <text evidence="2">Belongs to the major facilitator superfamily. Metabolite:H+ Symporter (MHS) family (TC 2.A.1.6) family.</text>
</comment>
<dbReference type="PANTHER" id="PTHR43528:SF1">
    <property type="entry name" value="ALPHA-KETOGLUTARATE PERMEASE"/>
    <property type="match status" value="1"/>
</dbReference>
<evidence type="ECO:0000256" key="9">
    <source>
        <dbReference type="SAM" id="Phobius"/>
    </source>
</evidence>
<evidence type="ECO:0000313" key="12">
    <source>
        <dbReference type="Proteomes" id="UP000199183"/>
    </source>
</evidence>
<evidence type="ECO:0000259" key="10">
    <source>
        <dbReference type="PROSITE" id="PS50850"/>
    </source>
</evidence>
<feature type="transmembrane region" description="Helical" evidence="9">
    <location>
        <begin position="312"/>
        <end position="331"/>
    </location>
</feature>
<dbReference type="RefSeq" id="WP_091181760.1">
    <property type="nucleotide sequence ID" value="NZ_FNRY01000001.1"/>
</dbReference>
<reference evidence="11 12" key="1">
    <citation type="submission" date="2016-10" db="EMBL/GenBank/DDBJ databases">
        <authorList>
            <person name="de Groot N.N."/>
        </authorList>
    </citation>
    <scope>NUCLEOTIDE SEQUENCE [LARGE SCALE GENOMIC DNA]</scope>
    <source>
        <strain evidence="11 12">DSM 21799</strain>
    </source>
</reference>
<keyword evidence="7 9" id="KW-1133">Transmembrane helix</keyword>
<comment type="subcellular location">
    <subcellularLocation>
        <location evidence="1">Cell membrane</location>
        <topology evidence="1">Multi-pass membrane protein</topology>
    </subcellularLocation>
</comment>
<organism evidence="11 12">
    <name type="scientific">Paramicrobacterium humi</name>
    <dbReference type="NCBI Taxonomy" id="640635"/>
    <lineage>
        <taxon>Bacteria</taxon>
        <taxon>Bacillati</taxon>
        <taxon>Actinomycetota</taxon>
        <taxon>Actinomycetes</taxon>
        <taxon>Micrococcales</taxon>
        <taxon>Microbacteriaceae</taxon>
        <taxon>Paramicrobacterium</taxon>
    </lineage>
</organism>
<feature type="transmembrane region" description="Helical" evidence="9">
    <location>
        <begin position="337"/>
        <end position="355"/>
    </location>
</feature>
<dbReference type="SUPFAM" id="SSF103473">
    <property type="entry name" value="MFS general substrate transporter"/>
    <property type="match status" value="1"/>
</dbReference>
<evidence type="ECO:0000256" key="1">
    <source>
        <dbReference type="ARBA" id="ARBA00004651"/>
    </source>
</evidence>
<dbReference type="PROSITE" id="PS50850">
    <property type="entry name" value="MFS"/>
    <property type="match status" value="1"/>
</dbReference>
<evidence type="ECO:0000256" key="7">
    <source>
        <dbReference type="ARBA" id="ARBA00022989"/>
    </source>
</evidence>
<keyword evidence="8 9" id="KW-0472">Membrane</keyword>
<proteinExistence type="inferred from homology"/>
<dbReference type="PROSITE" id="PS00216">
    <property type="entry name" value="SUGAR_TRANSPORT_1"/>
    <property type="match status" value="1"/>
</dbReference>
<name>A0A1H4KZZ5_9MICO</name>
<evidence type="ECO:0000256" key="4">
    <source>
        <dbReference type="ARBA" id="ARBA00022475"/>
    </source>
</evidence>
<evidence type="ECO:0000256" key="8">
    <source>
        <dbReference type="ARBA" id="ARBA00023136"/>
    </source>
</evidence>
<evidence type="ECO:0000256" key="2">
    <source>
        <dbReference type="ARBA" id="ARBA00008240"/>
    </source>
</evidence>
<dbReference type="GO" id="GO:0015293">
    <property type="term" value="F:symporter activity"/>
    <property type="evidence" value="ECO:0007669"/>
    <property type="project" value="UniProtKB-KW"/>
</dbReference>
<dbReference type="Proteomes" id="UP000199183">
    <property type="component" value="Unassembled WGS sequence"/>
</dbReference>
<evidence type="ECO:0000256" key="3">
    <source>
        <dbReference type="ARBA" id="ARBA00022448"/>
    </source>
</evidence>
<dbReference type="InterPro" id="IPR020846">
    <property type="entry name" value="MFS_dom"/>
</dbReference>
<evidence type="ECO:0000256" key="6">
    <source>
        <dbReference type="ARBA" id="ARBA00022847"/>
    </source>
</evidence>
<dbReference type="PANTHER" id="PTHR43528">
    <property type="entry name" value="ALPHA-KETOGLUTARATE PERMEASE"/>
    <property type="match status" value="1"/>
</dbReference>
<evidence type="ECO:0000313" key="11">
    <source>
        <dbReference type="EMBL" id="SEB63665.1"/>
    </source>
</evidence>
<dbReference type="OrthoDB" id="8953821at2"/>
<dbReference type="GO" id="GO:0005886">
    <property type="term" value="C:plasma membrane"/>
    <property type="evidence" value="ECO:0007669"/>
    <property type="project" value="UniProtKB-SubCell"/>
</dbReference>
<evidence type="ECO:0000256" key="5">
    <source>
        <dbReference type="ARBA" id="ARBA00022692"/>
    </source>
</evidence>
<dbReference type="InterPro" id="IPR011701">
    <property type="entry name" value="MFS"/>
</dbReference>
<dbReference type="STRING" id="640635.SAMN04489806_1362"/>
<feature type="domain" description="Major facilitator superfamily (MFS) profile" evidence="10">
    <location>
        <begin position="23"/>
        <end position="426"/>
    </location>
</feature>
<accession>A0A1H4KZZ5</accession>
<sequence>MIDTGVNKKTARREKFSPEVRRGILGLGLGNTLEWYDWMIFGLLSAYIGPHFFPATDPVTATLDALAVFAVGFLFRPLGGIILGTVADRIGRRKVMMLSITMMAASTLVIAVSPTYQEIGIWAGVILLLCRVVQGLSTGVEAPLSTAHAVELVPEGREGYVAGIISFYVNVGIVGAPLVSFLVTLVIGGDAMSDWGWRIPFIVGALFGFVILYLRRTLPETMRAEELVDTTTGSVWTGVRKSWLSVLAIIFVVGAVQAYNYAWNVGLPNAARSTMGEDPTAVFALTTILGLILIVGSLVVGRLVDGRALSRWFLVTRILAIPSVFLMLLYVEPGIGGFAAVLLGGSVILAMNMTLYNVVSTSLMPKGIRATGTSLGYGIGVAVFGGTASYLLVWFQSIDVDWAFPVYVAVLSVLSIVFYLLARRVNGIHVGK</sequence>
<feature type="transmembrane region" description="Helical" evidence="9">
    <location>
        <begin position="282"/>
        <end position="300"/>
    </location>
</feature>
<dbReference type="Gene3D" id="1.20.1250.20">
    <property type="entry name" value="MFS general substrate transporter like domains"/>
    <property type="match status" value="2"/>
</dbReference>
<feature type="transmembrane region" description="Helical" evidence="9">
    <location>
        <begin position="65"/>
        <end position="83"/>
    </location>
</feature>
<protein>
    <submittedName>
        <fullName evidence="11">MFS transporter, MHS family, alpha-ketoglutarate permease</fullName>
    </submittedName>
</protein>
<gene>
    <name evidence="11" type="ORF">SAMN04489806_1362</name>
</gene>
<dbReference type="InterPro" id="IPR005829">
    <property type="entry name" value="Sugar_transporter_CS"/>
</dbReference>
<feature type="transmembrane region" description="Helical" evidence="9">
    <location>
        <begin position="375"/>
        <end position="396"/>
    </location>
</feature>
<keyword evidence="3" id="KW-0813">Transport</keyword>
<keyword evidence="5 9" id="KW-0812">Transmembrane</keyword>
<dbReference type="InterPro" id="IPR051084">
    <property type="entry name" value="H+-coupled_symporters"/>
</dbReference>
<keyword evidence="6" id="KW-0769">Symport</keyword>
<feature type="transmembrane region" description="Helical" evidence="9">
    <location>
        <begin position="243"/>
        <end position="262"/>
    </location>
</feature>
<dbReference type="AlphaFoldDB" id="A0A1H4KZZ5"/>
<dbReference type="InterPro" id="IPR036259">
    <property type="entry name" value="MFS_trans_sf"/>
</dbReference>
<keyword evidence="12" id="KW-1185">Reference proteome</keyword>
<dbReference type="EMBL" id="FNRY01000001">
    <property type="protein sequence ID" value="SEB63665.1"/>
    <property type="molecule type" value="Genomic_DNA"/>
</dbReference>
<dbReference type="Pfam" id="PF07690">
    <property type="entry name" value="MFS_1"/>
    <property type="match status" value="1"/>
</dbReference>
<feature type="transmembrane region" description="Helical" evidence="9">
    <location>
        <begin position="160"/>
        <end position="189"/>
    </location>
</feature>
<keyword evidence="4" id="KW-1003">Cell membrane</keyword>
<feature type="transmembrane region" description="Helical" evidence="9">
    <location>
        <begin position="402"/>
        <end position="422"/>
    </location>
</feature>